<dbReference type="SUPFAM" id="SSF89447">
    <property type="entry name" value="AbrB/MazE/MraZ-like"/>
    <property type="match status" value="1"/>
</dbReference>
<dbReference type="Gene3D" id="2.10.260.10">
    <property type="match status" value="1"/>
</dbReference>
<dbReference type="InterPro" id="IPR007159">
    <property type="entry name" value="SpoVT-AbrB_dom"/>
</dbReference>
<keyword evidence="3" id="KW-1185">Reference proteome</keyword>
<comment type="caution">
    <text evidence="2">The sequence shown here is derived from an EMBL/GenBank/DDBJ whole genome shotgun (WGS) entry which is preliminary data.</text>
</comment>
<dbReference type="GO" id="GO:0003677">
    <property type="term" value="F:DNA binding"/>
    <property type="evidence" value="ECO:0007669"/>
    <property type="project" value="InterPro"/>
</dbReference>
<proteinExistence type="predicted"/>
<organism evidence="2 3">
    <name type="scientific">Harryflintia acetispora</name>
    <dbReference type="NCBI Taxonomy" id="1849041"/>
    <lineage>
        <taxon>Bacteria</taxon>
        <taxon>Bacillati</taxon>
        <taxon>Bacillota</taxon>
        <taxon>Clostridia</taxon>
        <taxon>Eubacteriales</taxon>
        <taxon>Oscillospiraceae</taxon>
        <taxon>Harryflintia</taxon>
    </lineage>
</organism>
<feature type="domain" description="SpoVT-AbrB" evidence="1">
    <location>
        <begin position="10"/>
        <end position="51"/>
    </location>
</feature>
<accession>A0A9X8UHX6</accession>
<dbReference type="RefSeq" id="WP_165873210.1">
    <property type="nucleotide sequence ID" value="NZ_SLUK01000011.1"/>
</dbReference>
<dbReference type="InterPro" id="IPR037914">
    <property type="entry name" value="SpoVT-AbrB_sf"/>
</dbReference>
<dbReference type="Pfam" id="PF04014">
    <property type="entry name" value="MazE_antitoxin"/>
    <property type="match status" value="1"/>
</dbReference>
<sequence>MKTQGNSRPVDKLGRVCLPKDIREKYNICEKDELDIQAKIDDNGDEILILKKCAPTCVFCHSSKELQIVGGKPVCQRCSGKLRKELSLV</sequence>
<gene>
    <name evidence="2" type="ORF">EDD78_11173</name>
</gene>
<evidence type="ECO:0000313" key="2">
    <source>
        <dbReference type="EMBL" id="TCL42307.1"/>
    </source>
</evidence>
<dbReference type="NCBIfam" id="TIGR01439">
    <property type="entry name" value="lp_hng_hel_AbrB"/>
    <property type="match status" value="1"/>
</dbReference>
<dbReference type="Proteomes" id="UP000294682">
    <property type="component" value="Unassembled WGS sequence"/>
</dbReference>
<evidence type="ECO:0000259" key="1">
    <source>
        <dbReference type="Pfam" id="PF04014"/>
    </source>
</evidence>
<dbReference type="AlphaFoldDB" id="A0A9X8UHX6"/>
<name>A0A9X8UHX6_9FIRM</name>
<reference evidence="2 3" key="1">
    <citation type="submission" date="2019-03" db="EMBL/GenBank/DDBJ databases">
        <title>Genomic Encyclopedia of Type Strains, Phase IV (KMG-IV): sequencing the most valuable type-strain genomes for metagenomic binning, comparative biology and taxonomic classification.</title>
        <authorList>
            <person name="Goeker M."/>
        </authorList>
    </citation>
    <scope>NUCLEOTIDE SEQUENCE [LARGE SCALE GENOMIC DNA]</scope>
    <source>
        <strain evidence="2 3">DSM 100433</strain>
    </source>
</reference>
<dbReference type="EMBL" id="SLUK01000011">
    <property type="protein sequence ID" value="TCL42307.1"/>
    <property type="molecule type" value="Genomic_DNA"/>
</dbReference>
<protein>
    <submittedName>
        <fullName evidence="2">Transcriptional pleiotropic regulator of transition state genes</fullName>
    </submittedName>
</protein>
<evidence type="ECO:0000313" key="3">
    <source>
        <dbReference type="Proteomes" id="UP000294682"/>
    </source>
</evidence>